<dbReference type="InterPro" id="IPR036895">
    <property type="entry name" value="Uracil-DNA_glycosylase-like_sf"/>
</dbReference>
<dbReference type="InterPro" id="IPR005122">
    <property type="entry name" value="Uracil-DNA_glycosylase-like"/>
</dbReference>
<dbReference type="Proteomes" id="UP001363010">
    <property type="component" value="Unassembled WGS sequence"/>
</dbReference>
<feature type="domain" description="Uracil-DNA glycosylase-like" evidence="1">
    <location>
        <begin position="21"/>
        <end position="171"/>
    </location>
</feature>
<reference evidence="2 3" key="1">
    <citation type="submission" date="2024-03" db="EMBL/GenBank/DDBJ databases">
        <title>Novel species of the genus Variovorax.</title>
        <authorList>
            <person name="Liu Q."/>
            <person name="Xin Y.-H."/>
        </authorList>
    </citation>
    <scope>NUCLEOTIDE SEQUENCE [LARGE SCALE GENOMIC DNA]</scope>
    <source>
        <strain evidence="2 3">KACC 18501</strain>
    </source>
</reference>
<dbReference type="GO" id="GO:0033958">
    <property type="term" value="F:DNA-deoxyinosine glycosylase activity"/>
    <property type="evidence" value="ECO:0007669"/>
    <property type="project" value="UniProtKB-EC"/>
</dbReference>
<name>A0ABU8W0A2_9BURK</name>
<gene>
    <name evidence="2" type="ORF">WKW80_15870</name>
</gene>
<dbReference type="NCBIfam" id="TIGR04274">
    <property type="entry name" value="hypoxanDNAglyco"/>
    <property type="match status" value="1"/>
</dbReference>
<sequence>MNKLATRRDDDAGTLLTGLAPLVSNDTAVLILGSFPGARSIARQQYYAHPQNHFWKIVQAVWPAHPLPDRTDGYEQRSAWLLDRGLGLWDVYAACRREGSLDTAIRDAVVNDIASLELPRLAAVVHNGGESFRHARHTSELGVPVYKLPSTSPANASWSFDRKLDAWREVFVRHGIARPS</sequence>
<protein>
    <submittedName>
        <fullName evidence="2">DNA-deoxyinosine glycosylase</fullName>
        <ecNumber evidence="2">3.2.2.15</ecNumber>
    </submittedName>
</protein>
<dbReference type="Gene3D" id="3.40.470.10">
    <property type="entry name" value="Uracil-DNA glycosylase-like domain"/>
    <property type="match status" value="1"/>
</dbReference>
<evidence type="ECO:0000313" key="2">
    <source>
        <dbReference type="EMBL" id="MEJ8823496.1"/>
    </source>
</evidence>
<dbReference type="Pfam" id="PF03167">
    <property type="entry name" value="UDG"/>
    <property type="match status" value="1"/>
</dbReference>
<dbReference type="InterPro" id="IPR026353">
    <property type="entry name" value="Hypoxan-DNA_Glyclase"/>
</dbReference>
<evidence type="ECO:0000259" key="1">
    <source>
        <dbReference type="SMART" id="SM00986"/>
    </source>
</evidence>
<keyword evidence="2" id="KW-0378">Hydrolase</keyword>
<dbReference type="CDD" id="cd10032">
    <property type="entry name" value="UDG-F6_HDG"/>
    <property type="match status" value="1"/>
</dbReference>
<keyword evidence="3" id="KW-1185">Reference proteome</keyword>
<organism evidence="2 3">
    <name type="scientific">Variovorax humicola</name>
    <dbReference type="NCBI Taxonomy" id="1769758"/>
    <lineage>
        <taxon>Bacteria</taxon>
        <taxon>Pseudomonadati</taxon>
        <taxon>Pseudomonadota</taxon>
        <taxon>Betaproteobacteria</taxon>
        <taxon>Burkholderiales</taxon>
        <taxon>Comamonadaceae</taxon>
        <taxon>Variovorax</taxon>
    </lineage>
</organism>
<evidence type="ECO:0000313" key="3">
    <source>
        <dbReference type="Proteomes" id="UP001363010"/>
    </source>
</evidence>
<dbReference type="SMART" id="SM00987">
    <property type="entry name" value="UreE_C"/>
    <property type="match status" value="1"/>
</dbReference>
<dbReference type="SMART" id="SM00986">
    <property type="entry name" value="UDG"/>
    <property type="match status" value="1"/>
</dbReference>
<dbReference type="SUPFAM" id="SSF52141">
    <property type="entry name" value="Uracil-DNA glycosylase-like"/>
    <property type="match status" value="1"/>
</dbReference>
<proteinExistence type="predicted"/>
<dbReference type="RefSeq" id="WP_340364531.1">
    <property type="nucleotide sequence ID" value="NZ_JBBKZV010000008.1"/>
</dbReference>
<accession>A0ABU8W0A2</accession>
<comment type="caution">
    <text evidence="2">The sequence shown here is derived from an EMBL/GenBank/DDBJ whole genome shotgun (WGS) entry which is preliminary data.</text>
</comment>
<dbReference type="EMBL" id="JBBKZV010000008">
    <property type="protein sequence ID" value="MEJ8823496.1"/>
    <property type="molecule type" value="Genomic_DNA"/>
</dbReference>
<keyword evidence="2" id="KW-0326">Glycosidase</keyword>
<dbReference type="EC" id="3.2.2.15" evidence="2"/>